<dbReference type="AlphaFoldDB" id="A0A2T9Z3Z4"/>
<feature type="compositionally biased region" description="Basic and acidic residues" evidence="2">
    <location>
        <begin position="911"/>
        <end position="921"/>
    </location>
</feature>
<feature type="region of interest" description="Disordered" evidence="2">
    <location>
        <begin position="911"/>
        <end position="934"/>
    </location>
</feature>
<sequence>MLTTSVDLPSSQLSDKDLQTQIHEYPLFSQENQTLNIYSPNDQSSSPLINFTQLLAARNSSFIQKSSPPKLDPQSNSSFSQLKRKRLQLALSKPKKHKSSPSLPSFFPPSLSQDNDWSQILSLISPQSSSTFPIPLLEDIISHYKHNPKVRAYIRTLPVSLWSTTFSRDPEINLQLYDFDNQIPQNTSQSDNNINNNWWYYLKSFSTQSPTPTSHKIISQLISENGISNKNIVSRFKLALDIQRVNQEPITASQTYLVIEQLLKNIRQLYLDNSFVLETLELLYSIQNSASQQLTDDHIKSIATKIDSELSILVFEIVNKLSDFSEKANLVSSNQERNEFSIKWPQDSMNHSLKEIQILIKLLSFWENTVLCVTSHIRYSKLLRYTISLLGAPYRAIVSGSLLLLSHLLLQPLTPHDILPSQISTMNSNSHNYPLTKLMSAKLFDSSHFQRTIKLVSDLLFTCSFNTDEGPEKAQNPGSEKKSQENAEKQKLLELKESKSVLMDISSFFEQLVKRKETTELLGTYPLQSSVLTHLLCQIPMEKHIFYPALVIFNSLFTAGKLYNSLNIYKSLYGSSDETQKSLDPSNCASSEMIDLILGSLEDHPFTRTTPIYLRFGPETSQSSSEPRLFPGSSALESQGGWWLESAESRKQVSVFVSNVLEWKGPSLLFDQLKDQENGTESLAKDIALVAGGLIEPFLKLKSHLYVSEAESFYSEVIQDIFWTAVPLLEFIYCLATNSKSFAAAWAWWVNKLGLPVTESVDNNSIPLQILEKFLSPEDQKSRINFLSKLITPPDSSINWEIDSFSHSEDSNTNFIENGVFVNSPSYTQKHEIMVKLAGIRVYSEFINTFLESILVLEKYDNKKMGEINEIYSRCKAMDTEFGFFPYPPLSAFGSLRNSFIQHYQLGEFEPKKTEDTESNHKSSSKTNAVINSDKNDGNNRYYCYLKSKNRNNQKNWILWVNSLENKEMERLGSIKSVGDYYEQELTDLQSLLDQQQTIQENTKNHLDQTLSELDMAINEKRLLETELDEIKRESENRMELLQICQDSLTEKTEEVLRLDNLCSNLKEMSKDNLEKLELVSMENAEQKRKLEEMVSSHNESVTKASKTIQELDDSNRELRADLASSKLQIEELKAINTKLMESLSKEESENKKHSTNLRRFCELSETLFNHATSVNLGHEDIGVPNSLDT</sequence>
<protein>
    <submittedName>
        <fullName evidence="3">Uncharacterized protein</fullName>
    </submittedName>
</protein>
<name>A0A2T9Z3Z4_9FUNG</name>
<evidence type="ECO:0000313" key="4">
    <source>
        <dbReference type="Proteomes" id="UP000245699"/>
    </source>
</evidence>
<feature type="coiled-coil region" evidence="1">
    <location>
        <begin position="1007"/>
        <end position="1034"/>
    </location>
</feature>
<feature type="coiled-coil region" evidence="1">
    <location>
        <begin position="1102"/>
        <end position="1150"/>
    </location>
</feature>
<dbReference type="OrthoDB" id="5599211at2759"/>
<keyword evidence="4" id="KW-1185">Reference proteome</keyword>
<reference evidence="3 4" key="1">
    <citation type="journal article" date="2018" name="MBio">
        <title>Comparative Genomics Reveals the Core Gene Toolbox for the Fungus-Insect Symbiosis.</title>
        <authorList>
            <person name="Wang Y."/>
            <person name="Stata M."/>
            <person name="Wang W."/>
            <person name="Stajich J.E."/>
            <person name="White M.M."/>
            <person name="Moncalvo J.M."/>
        </authorList>
    </citation>
    <scope>NUCLEOTIDE SEQUENCE [LARGE SCALE GENOMIC DNA]</scope>
    <source>
        <strain evidence="3 4">AUS-77-4</strain>
    </source>
</reference>
<proteinExistence type="predicted"/>
<dbReference type="Proteomes" id="UP000245699">
    <property type="component" value="Unassembled WGS sequence"/>
</dbReference>
<dbReference type="EMBL" id="MBFT01000046">
    <property type="protein sequence ID" value="PVU99271.1"/>
    <property type="molecule type" value="Genomic_DNA"/>
</dbReference>
<comment type="caution">
    <text evidence="3">The sequence shown here is derived from an EMBL/GenBank/DDBJ whole genome shotgun (WGS) entry which is preliminary data.</text>
</comment>
<evidence type="ECO:0000256" key="1">
    <source>
        <dbReference type="SAM" id="Coils"/>
    </source>
</evidence>
<evidence type="ECO:0000313" key="3">
    <source>
        <dbReference type="EMBL" id="PVU99271.1"/>
    </source>
</evidence>
<accession>A0A2T9Z3Z4</accession>
<gene>
    <name evidence="3" type="ORF">BB559_000854</name>
</gene>
<keyword evidence="1" id="KW-0175">Coiled coil</keyword>
<organism evidence="3 4">
    <name type="scientific">Furculomyces boomerangus</name>
    <dbReference type="NCBI Taxonomy" id="61424"/>
    <lineage>
        <taxon>Eukaryota</taxon>
        <taxon>Fungi</taxon>
        <taxon>Fungi incertae sedis</taxon>
        <taxon>Zoopagomycota</taxon>
        <taxon>Kickxellomycotina</taxon>
        <taxon>Harpellomycetes</taxon>
        <taxon>Harpellales</taxon>
        <taxon>Harpellaceae</taxon>
        <taxon>Furculomyces</taxon>
    </lineage>
</organism>
<evidence type="ECO:0000256" key="2">
    <source>
        <dbReference type="SAM" id="MobiDB-lite"/>
    </source>
</evidence>